<keyword evidence="3" id="KW-0547">Nucleotide-binding</keyword>
<evidence type="ECO:0000313" key="11">
    <source>
        <dbReference type="Proteomes" id="UP001153069"/>
    </source>
</evidence>
<evidence type="ECO:0000256" key="8">
    <source>
        <dbReference type="SAM" id="Phobius"/>
    </source>
</evidence>
<dbReference type="PROSITE" id="PS50125">
    <property type="entry name" value="GUANYLATE_CYCLASE_2"/>
    <property type="match status" value="1"/>
</dbReference>
<dbReference type="Gene3D" id="3.30.70.1230">
    <property type="entry name" value="Nucleotide cyclase"/>
    <property type="match status" value="1"/>
</dbReference>
<evidence type="ECO:0000256" key="6">
    <source>
        <dbReference type="ARBA" id="ARBA00023239"/>
    </source>
</evidence>
<accession>A0A9N8HV82</accession>
<evidence type="ECO:0000256" key="4">
    <source>
        <dbReference type="ARBA" id="ARBA00022989"/>
    </source>
</evidence>
<proteinExistence type="predicted"/>
<keyword evidence="4 8" id="KW-1133">Transmembrane helix</keyword>
<sequence length="772" mass="86322">MTESNFDTDDHSHMDSIIHENGTILTKEKQEAIAKKESQWIFLMRMLVLVVLVCSAIAVIVFTYLYMSQEEQEEFEDRFDSDSAKVIEAIGKTMDQTLGSLDGFVTDAIAHARSTNQSWPFVTIPFLPVKCGKVMKLTKIFGCFANIFVNPEQMDEWQRFVSENLEWIEEGKAVQAKDPEWIHPSDFDLNVSYEVFGYLGAVNHSQPTEYFNNFAPVWQQYPITPWLATNWDDLQDPAYGLPVVDAVENRRVGMIPSFNVVRDPDDEANVATATFWKGWAEQYIGPGDDPSEPISSILYPMYDTLESIYTEPEECEMPVGMMQVTVFFKDTIRDILPSDSQGIIVVFSSTTKCSATFTYRIDGPMTTYLGSGDHHDPAYDGFRKYVTLNEIMKTTKESGEGTTYTGLPLADSYCVNTIEVYPSKEMEDKYMTSDPLVFTIVAACIFLFTSLVFILYDCIVSRRQRIVMQRALASGAIVSSLFPENVKKQLYEEREEEQKKEQRLKTFANPAGAGRASLISFTQGNDFGTVLAKSSKPIADLFDNTTVFFADLAGFTSWSAKRTPVEVFELLETIYGAFDKVAVRRNVFKVETVGDCYVAVTGIPQPQRNHATIMVRFAQECMTEMNQLTVELASTLGDDTKDLQMRVGLHSGSTTAGVLRGDKGRFQLFGDTVNTASRMESNGVKGRIHVSQATADAITAAGKGRWLTAREDKIVAKGKGEMQTYFVGIVAGSTRTGIQSMRSSDQMSSFKDEGGDEHVAARDFQDPSEISL</sequence>
<keyword evidence="5 8" id="KW-0472">Membrane</keyword>
<evidence type="ECO:0000256" key="7">
    <source>
        <dbReference type="SAM" id="MobiDB-lite"/>
    </source>
</evidence>
<dbReference type="PANTHER" id="PTHR11920:SF335">
    <property type="entry name" value="GUANYLATE CYCLASE"/>
    <property type="match status" value="1"/>
</dbReference>
<feature type="domain" description="Guanylate cyclase" evidence="9">
    <location>
        <begin position="546"/>
        <end position="680"/>
    </location>
</feature>
<dbReference type="GO" id="GO:0035556">
    <property type="term" value="P:intracellular signal transduction"/>
    <property type="evidence" value="ECO:0007669"/>
    <property type="project" value="InterPro"/>
</dbReference>
<comment type="caution">
    <text evidence="10">The sequence shown here is derived from an EMBL/GenBank/DDBJ whole genome shotgun (WGS) entry which is preliminary data.</text>
</comment>
<evidence type="ECO:0000256" key="2">
    <source>
        <dbReference type="ARBA" id="ARBA00022692"/>
    </source>
</evidence>
<keyword evidence="2 8" id="KW-0812">Transmembrane</keyword>
<dbReference type="PANTHER" id="PTHR11920">
    <property type="entry name" value="GUANYLYL CYCLASE"/>
    <property type="match status" value="1"/>
</dbReference>
<dbReference type="CDD" id="cd07302">
    <property type="entry name" value="CHD"/>
    <property type="match status" value="1"/>
</dbReference>
<dbReference type="InterPro" id="IPR050401">
    <property type="entry name" value="Cyclic_nucleotide_synthase"/>
</dbReference>
<feature type="compositionally biased region" description="Basic and acidic residues" evidence="7">
    <location>
        <begin position="750"/>
        <end position="765"/>
    </location>
</feature>
<feature type="region of interest" description="Disordered" evidence="7">
    <location>
        <begin position="737"/>
        <end position="772"/>
    </location>
</feature>
<dbReference type="InterPro" id="IPR001054">
    <property type="entry name" value="A/G_cyclase"/>
</dbReference>
<keyword evidence="6" id="KW-0456">Lyase</keyword>
<name>A0A9N8HV82_9STRA</name>
<evidence type="ECO:0000256" key="1">
    <source>
        <dbReference type="ARBA" id="ARBA00004370"/>
    </source>
</evidence>
<evidence type="ECO:0000259" key="9">
    <source>
        <dbReference type="PROSITE" id="PS50125"/>
    </source>
</evidence>
<organism evidence="10 11">
    <name type="scientific">Seminavis robusta</name>
    <dbReference type="NCBI Taxonomy" id="568900"/>
    <lineage>
        <taxon>Eukaryota</taxon>
        <taxon>Sar</taxon>
        <taxon>Stramenopiles</taxon>
        <taxon>Ochrophyta</taxon>
        <taxon>Bacillariophyta</taxon>
        <taxon>Bacillariophyceae</taxon>
        <taxon>Bacillariophycidae</taxon>
        <taxon>Naviculales</taxon>
        <taxon>Naviculaceae</taxon>
        <taxon>Seminavis</taxon>
    </lineage>
</organism>
<dbReference type="SUPFAM" id="SSF55073">
    <property type="entry name" value="Nucleotide cyclase"/>
    <property type="match status" value="1"/>
</dbReference>
<dbReference type="AlphaFoldDB" id="A0A9N8HV82"/>
<dbReference type="InterPro" id="IPR029787">
    <property type="entry name" value="Nucleotide_cyclase"/>
</dbReference>
<feature type="transmembrane region" description="Helical" evidence="8">
    <location>
        <begin position="436"/>
        <end position="460"/>
    </location>
</feature>
<dbReference type="GO" id="GO:0005886">
    <property type="term" value="C:plasma membrane"/>
    <property type="evidence" value="ECO:0007669"/>
    <property type="project" value="TreeGrafter"/>
</dbReference>
<evidence type="ECO:0000256" key="5">
    <source>
        <dbReference type="ARBA" id="ARBA00023136"/>
    </source>
</evidence>
<dbReference type="GO" id="GO:0004383">
    <property type="term" value="F:guanylate cyclase activity"/>
    <property type="evidence" value="ECO:0007669"/>
    <property type="project" value="TreeGrafter"/>
</dbReference>
<dbReference type="GO" id="GO:0000166">
    <property type="term" value="F:nucleotide binding"/>
    <property type="evidence" value="ECO:0007669"/>
    <property type="project" value="UniProtKB-KW"/>
</dbReference>
<feature type="transmembrane region" description="Helical" evidence="8">
    <location>
        <begin position="46"/>
        <end position="67"/>
    </location>
</feature>
<evidence type="ECO:0000256" key="3">
    <source>
        <dbReference type="ARBA" id="ARBA00022741"/>
    </source>
</evidence>
<feature type="compositionally biased region" description="Polar residues" evidence="7">
    <location>
        <begin position="737"/>
        <end position="749"/>
    </location>
</feature>
<dbReference type="OrthoDB" id="354346at2759"/>
<dbReference type="GO" id="GO:0001653">
    <property type="term" value="F:peptide receptor activity"/>
    <property type="evidence" value="ECO:0007669"/>
    <property type="project" value="TreeGrafter"/>
</dbReference>
<reference evidence="10" key="1">
    <citation type="submission" date="2020-06" db="EMBL/GenBank/DDBJ databases">
        <authorList>
            <consortium name="Plant Systems Biology data submission"/>
        </authorList>
    </citation>
    <scope>NUCLEOTIDE SEQUENCE</scope>
    <source>
        <strain evidence="10">D6</strain>
    </source>
</reference>
<dbReference type="EMBL" id="CAICTM010002259">
    <property type="protein sequence ID" value="CAB9528578.1"/>
    <property type="molecule type" value="Genomic_DNA"/>
</dbReference>
<dbReference type="Proteomes" id="UP001153069">
    <property type="component" value="Unassembled WGS sequence"/>
</dbReference>
<comment type="subcellular location">
    <subcellularLocation>
        <location evidence="1">Membrane</location>
    </subcellularLocation>
</comment>
<dbReference type="GO" id="GO:0007168">
    <property type="term" value="P:receptor guanylyl cyclase signaling pathway"/>
    <property type="evidence" value="ECO:0007669"/>
    <property type="project" value="TreeGrafter"/>
</dbReference>
<dbReference type="SMART" id="SM00044">
    <property type="entry name" value="CYCc"/>
    <property type="match status" value="1"/>
</dbReference>
<dbReference type="Pfam" id="PF00211">
    <property type="entry name" value="Guanylate_cyc"/>
    <property type="match status" value="1"/>
</dbReference>
<keyword evidence="11" id="KW-1185">Reference proteome</keyword>
<gene>
    <name evidence="10" type="ORF">SEMRO_2261_G321170.1</name>
</gene>
<keyword evidence="10" id="KW-0675">Receptor</keyword>
<dbReference type="GO" id="GO:0004016">
    <property type="term" value="F:adenylate cyclase activity"/>
    <property type="evidence" value="ECO:0007669"/>
    <property type="project" value="TreeGrafter"/>
</dbReference>
<protein>
    <submittedName>
        <fullName evidence="10">Receptor-type guanylate cyclase gcy</fullName>
    </submittedName>
</protein>
<evidence type="ECO:0000313" key="10">
    <source>
        <dbReference type="EMBL" id="CAB9528578.1"/>
    </source>
</evidence>